<reference evidence="1 2" key="1">
    <citation type="journal article" date="2020" name="Fungal Divers.">
        <title>Resolving the Mortierellaceae phylogeny through synthesis of multi-gene phylogenetics and phylogenomics.</title>
        <authorList>
            <person name="Vandepol N."/>
            <person name="Liber J."/>
            <person name="Desiro A."/>
            <person name="Na H."/>
            <person name="Kennedy M."/>
            <person name="Barry K."/>
            <person name="Grigoriev I.V."/>
            <person name="Miller A.N."/>
            <person name="O'Donnell K."/>
            <person name="Stajich J.E."/>
            <person name="Bonito G."/>
        </authorList>
    </citation>
    <scope>NUCLEOTIDE SEQUENCE [LARGE SCALE GENOMIC DNA]</scope>
    <source>
        <strain evidence="1 2">AD045</strain>
    </source>
</reference>
<organism evidence="1 2">
    <name type="scientific">Linnemannia gamsii</name>
    <dbReference type="NCBI Taxonomy" id="64522"/>
    <lineage>
        <taxon>Eukaryota</taxon>
        <taxon>Fungi</taxon>
        <taxon>Fungi incertae sedis</taxon>
        <taxon>Mucoromycota</taxon>
        <taxon>Mortierellomycotina</taxon>
        <taxon>Mortierellomycetes</taxon>
        <taxon>Mortierellales</taxon>
        <taxon>Mortierellaceae</taxon>
        <taxon>Linnemannia</taxon>
    </lineage>
</organism>
<evidence type="ECO:0008006" key="3">
    <source>
        <dbReference type="Google" id="ProtNLM"/>
    </source>
</evidence>
<gene>
    <name evidence="1" type="ORF">BGZ96_004626</name>
</gene>
<proteinExistence type="predicted"/>
<dbReference type="Gene3D" id="1.20.1280.50">
    <property type="match status" value="1"/>
</dbReference>
<sequence length="708" mass="81232">MNIFRNSFSRTTTTINNRKPSPIDIPEILEHIFSHLDEYTLRKRVVFVCRLWYLLNRGRFLRSVVWDGSWSKETLSVASAKMVGAARFSYYMLSKPEVEFQARELRDAFERPQEEYRRLLSAHMSNGSGSVISGESGQAKSTSTTTATSAITATTATLYNFGPLKELHLVLDMDLALYAGLQYPYPNTLTKLVMTILVSDNGFIMLGLESILQSWCPLLEFLEIHGTPHVGLSWEHFPTTIDDQGQQKQQQQPLALRTLILENIALDQDSLENILTFTLQLKALKLIGMPSSNDVRGYDWLRLFRHLQSLPIALETIHCSTQNQQSSPEVLKAMSEICPTSSTTSEWNLWALDTSRTLLKDLELHTGNNSLTTLKLFSRATRSRASCLLREFKEAPLFLHELLTKSDKLVHLKTLKTIVRLEDWDIYRRAGNFLLDDPNLIKSNNDKTNSNKPIYGNNLIDGYQANMTASLYRNRPEIPSPVVWRCRGLQTLHIEVHASSEFMANSQVQSRIIFGYISRVFRQLEELRVRTPHFFHTTRASHDIQCPNIRLELESGLCLLGRLRHLQRLDVRPMNNAAWSINNLKEVDLDWMIPSGQNYKTRWTRRKEVKQWKQQRLEEKKLEAYGLHERTAATTYSTGVIGNVSARTEVLGQLRNLGLLKDVKEMIKEMESMSVPPLPSLEGLSLRHPYFVWPEKEIKYALEPSPAK</sequence>
<evidence type="ECO:0000313" key="1">
    <source>
        <dbReference type="EMBL" id="KAG0292001.1"/>
    </source>
</evidence>
<protein>
    <recommendedName>
        <fullName evidence="3">F-box domain-containing protein</fullName>
    </recommendedName>
</protein>
<name>A0ABQ7K6X3_9FUNG</name>
<dbReference type="Proteomes" id="UP001194696">
    <property type="component" value="Unassembled WGS sequence"/>
</dbReference>
<comment type="caution">
    <text evidence="1">The sequence shown here is derived from an EMBL/GenBank/DDBJ whole genome shotgun (WGS) entry which is preliminary data.</text>
</comment>
<dbReference type="EMBL" id="JAAAIM010000215">
    <property type="protein sequence ID" value="KAG0292001.1"/>
    <property type="molecule type" value="Genomic_DNA"/>
</dbReference>
<accession>A0ABQ7K6X3</accession>
<keyword evidence="2" id="KW-1185">Reference proteome</keyword>
<evidence type="ECO:0000313" key="2">
    <source>
        <dbReference type="Proteomes" id="UP001194696"/>
    </source>
</evidence>
<dbReference type="SUPFAM" id="SSF81383">
    <property type="entry name" value="F-box domain"/>
    <property type="match status" value="1"/>
</dbReference>
<dbReference type="InterPro" id="IPR036047">
    <property type="entry name" value="F-box-like_dom_sf"/>
</dbReference>